<dbReference type="RefSeq" id="WP_194536373.1">
    <property type="nucleotide sequence ID" value="NZ_JACEFB010000001.1"/>
</dbReference>
<reference evidence="3 4" key="1">
    <citation type="submission" date="2020-07" db="EMBL/GenBank/DDBJ databases">
        <title>Thermogemmata thermophila gen. nov., sp. nov., a novel moderate thermophilic planctomycete from a Kamchatka hot spring.</title>
        <authorList>
            <person name="Elcheninov A.G."/>
            <person name="Podosokorskaya O.A."/>
            <person name="Kovaleva O.L."/>
            <person name="Novikov A."/>
            <person name="Bonch-Osmolovskaya E.A."/>
            <person name="Toshchakov S.V."/>
            <person name="Kublanov I.V."/>
        </authorList>
    </citation>
    <scope>NUCLEOTIDE SEQUENCE [LARGE SCALE GENOMIC DNA]</scope>
    <source>
        <strain evidence="3 4">2918</strain>
    </source>
</reference>
<protein>
    <recommendedName>
        <fullName evidence="2">CRISPR type III-associated protein domain-containing protein</fullName>
    </recommendedName>
</protein>
<comment type="caution">
    <text evidence="3">The sequence shown here is derived from an EMBL/GenBank/DDBJ whole genome shotgun (WGS) entry which is preliminary data.</text>
</comment>
<dbReference type="InterPro" id="IPR052216">
    <property type="entry name" value="CRISPR_Csm3_endoribonuclease"/>
</dbReference>
<name>A0A7V8VBU2_9BACT</name>
<dbReference type="Proteomes" id="UP000542342">
    <property type="component" value="Unassembled WGS sequence"/>
</dbReference>
<dbReference type="PANTHER" id="PTHR35579:SF3">
    <property type="entry name" value="CRISPR SYSTEM CMS ENDORIBONUCLEASE CSM3"/>
    <property type="match status" value="1"/>
</dbReference>
<dbReference type="Pfam" id="PF03787">
    <property type="entry name" value="RAMPs"/>
    <property type="match status" value="1"/>
</dbReference>
<dbReference type="EMBL" id="JACEFB010000001">
    <property type="protein sequence ID" value="MBA2224965.1"/>
    <property type="molecule type" value="Genomic_DNA"/>
</dbReference>
<evidence type="ECO:0000313" key="4">
    <source>
        <dbReference type="Proteomes" id="UP000542342"/>
    </source>
</evidence>
<evidence type="ECO:0000259" key="2">
    <source>
        <dbReference type="Pfam" id="PF03787"/>
    </source>
</evidence>
<gene>
    <name evidence="3" type="ORF">H0921_02185</name>
</gene>
<feature type="domain" description="CRISPR type III-associated protein" evidence="2">
    <location>
        <begin position="23"/>
        <end position="226"/>
    </location>
</feature>
<accession>A0A7V8VBU2</accession>
<sequence>MATSTMAQQFRLRSRLQVRGHLVFDTGWRIGTGREGQTSDLGVLLDAAGQPMLPGSSIKGKLRSTCEALAPALNLRACLLNVEASGVGCASDVRWYSRQRESYRQALEAGIEERLAWIRKNTCDVCQLFGSPVQAARLRCSDGTLVNPGAAVVRVRDGVVLDRDSHTAADVLKYDYETVAAGTRFEIVFDLDNPTPADEALLGAALFEWASGSSLGGFTSRGLGRFHLENITLRGVDLDNPQERLRYLTRPRPEDKLNDRGDWQTYFQRRIENHLQTSTRGN</sequence>
<keyword evidence="1" id="KW-0051">Antiviral defense</keyword>
<dbReference type="AlphaFoldDB" id="A0A7V8VBU2"/>
<evidence type="ECO:0000256" key="1">
    <source>
        <dbReference type="ARBA" id="ARBA00023118"/>
    </source>
</evidence>
<proteinExistence type="predicted"/>
<dbReference type="PANTHER" id="PTHR35579">
    <property type="entry name" value="CRISPR SYSTEM CMS ENDORIBONUCLEASE CSM3"/>
    <property type="match status" value="1"/>
</dbReference>
<dbReference type="InterPro" id="IPR005537">
    <property type="entry name" value="RAMP_III_fam"/>
</dbReference>
<organism evidence="3 4">
    <name type="scientific">Thermogemmata fonticola</name>
    <dbReference type="NCBI Taxonomy" id="2755323"/>
    <lineage>
        <taxon>Bacteria</taxon>
        <taxon>Pseudomonadati</taxon>
        <taxon>Planctomycetota</taxon>
        <taxon>Planctomycetia</taxon>
        <taxon>Gemmatales</taxon>
        <taxon>Gemmataceae</taxon>
        <taxon>Thermogemmata</taxon>
    </lineage>
</organism>
<keyword evidence="4" id="KW-1185">Reference proteome</keyword>
<dbReference type="GO" id="GO:0051607">
    <property type="term" value="P:defense response to virus"/>
    <property type="evidence" value="ECO:0007669"/>
    <property type="project" value="UniProtKB-KW"/>
</dbReference>
<evidence type="ECO:0000313" key="3">
    <source>
        <dbReference type="EMBL" id="MBA2224965.1"/>
    </source>
</evidence>